<name>A0ABT7JJ07_9DEIO</name>
<reference evidence="1 2" key="1">
    <citation type="submission" date="2023-05" db="EMBL/GenBank/DDBJ databases">
        <authorList>
            <person name="Gao F."/>
        </authorList>
    </citation>
    <scope>NUCLEOTIDE SEQUENCE [LARGE SCALE GENOMIC DNA]</scope>
    <source>
        <strain evidence="1 2">MIMF12</strain>
    </source>
</reference>
<organism evidence="1 2">
    <name type="scientific">Deinococcus rhizophilus</name>
    <dbReference type="NCBI Taxonomy" id="3049544"/>
    <lineage>
        <taxon>Bacteria</taxon>
        <taxon>Thermotogati</taxon>
        <taxon>Deinococcota</taxon>
        <taxon>Deinococci</taxon>
        <taxon>Deinococcales</taxon>
        <taxon>Deinococcaceae</taxon>
        <taxon>Deinococcus</taxon>
    </lineage>
</organism>
<comment type="caution">
    <text evidence="1">The sequence shown here is derived from an EMBL/GenBank/DDBJ whole genome shotgun (WGS) entry which is preliminary data.</text>
</comment>
<dbReference type="RefSeq" id="WP_285523448.1">
    <property type="nucleotide sequence ID" value="NZ_JASNGB010000082.1"/>
</dbReference>
<keyword evidence="2" id="KW-1185">Reference proteome</keyword>
<evidence type="ECO:0000313" key="2">
    <source>
        <dbReference type="Proteomes" id="UP001302059"/>
    </source>
</evidence>
<gene>
    <name evidence="1" type="ORF">QOL99_09895</name>
</gene>
<dbReference type="Proteomes" id="UP001302059">
    <property type="component" value="Unassembled WGS sequence"/>
</dbReference>
<protein>
    <submittedName>
        <fullName evidence="1">Uncharacterized protein</fullName>
    </submittedName>
</protein>
<dbReference type="EMBL" id="JASNGB010000082">
    <property type="protein sequence ID" value="MDL2344465.1"/>
    <property type="molecule type" value="Genomic_DNA"/>
</dbReference>
<sequence length="65" mass="7164">MADTPPERQPPPGRPEFVMSVWRDASGAWQGRLKSLRDGAERLVADVRELPGLLDSLAGQEKNHA</sequence>
<evidence type="ECO:0000313" key="1">
    <source>
        <dbReference type="EMBL" id="MDL2344465.1"/>
    </source>
</evidence>
<accession>A0ABT7JJ07</accession>
<proteinExistence type="predicted"/>